<gene>
    <name evidence="2" type="ORF">CR201_G0049915</name>
</gene>
<dbReference type="AlphaFoldDB" id="A0A2J8RLN8"/>
<feature type="compositionally biased region" description="Basic and acidic residues" evidence="1">
    <location>
        <begin position="11"/>
        <end position="20"/>
    </location>
</feature>
<comment type="caution">
    <text evidence="2">The sequence shown here is derived from an EMBL/GenBank/DDBJ whole genome shotgun (WGS) entry which is preliminary data.</text>
</comment>
<protein>
    <submittedName>
        <fullName evidence="2">RENBP isoform 5</fullName>
    </submittedName>
</protein>
<evidence type="ECO:0000313" key="2">
    <source>
        <dbReference type="EMBL" id="PNJ09437.1"/>
    </source>
</evidence>
<accession>A0A2J8RLN8</accession>
<name>A0A2J8RLN8_PONAB</name>
<sequence length="60" mass="6151">MRKGLRAQQARHGERARDSAGLEGARGAGAGPRGGFLDGALPRPGARGLLHVPWPRGAGV</sequence>
<feature type="region of interest" description="Disordered" evidence="1">
    <location>
        <begin position="1"/>
        <end position="60"/>
    </location>
</feature>
<evidence type="ECO:0000256" key="1">
    <source>
        <dbReference type="SAM" id="MobiDB-lite"/>
    </source>
</evidence>
<reference evidence="2" key="1">
    <citation type="submission" date="2017-12" db="EMBL/GenBank/DDBJ databases">
        <title>High-resolution comparative analysis of great ape genomes.</title>
        <authorList>
            <person name="Pollen A."/>
            <person name="Hastie A."/>
            <person name="Hormozdiari F."/>
            <person name="Dougherty M."/>
            <person name="Liu R."/>
            <person name="Chaisson M."/>
            <person name="Hoppe E."/>
            <person name="Hill C."/>
            <person name="Pang A."/>
            <person name="Hillier L."/>
            <person name="Baker C."/>
            <person name="Armstrong J."/>
            <person name="Shendure J."/>
            <person name="Paten B."/>
            <person name="Wilson R."/>
            <person name="Chao H."/>
            <person name="Schneider V."/>
            <person name="Ventura M."/>
            <person name="Kronenberg Z."/>
            <person name="Murali S."/>
            <person name="Gordon D."/>
            <person name="Cantsilieris S."/>
            <person name="Munson K."/>
            <person name="Nelson B."/>
            <person name="Raja A."/>
            <person name="Underwood J."/>
            <person name="Diekhans M."/>
            <person name="Fiddes I."/>
            <person name="Haussler D."/>
            <person name="Eichler E."/>
        </authorList>
    </citation>
    <scope>NUCLEOTIDE SEQUENCE [LARGE SCALE GENOMIC DNA]</scope>
    <source>
        <strain evidence="2">Susie</strain>
    </source>
</reference>
<organism evidence="2">
    <name type="scientific">Pongo abelii</name>
    <name type="common">Sumatran orangutan</name>
    <name type="synonym">Pongo pygmaeus abelii</name>
    <dbReference type="NCBI Taxonomy" id="9601"/>
    <lineage>
        <taxon>Eukaryota</taxon>
        <taxon>Metazoa</taxon>
        <taxon>Chordata</taxon>
        <taxon>Craniata</taxon>
        <taxon>Vertebrata</taxon>
        <taxon>Euteleostomi</taxon>
        <taxon>Mammalia</taxon>
        <taxon>Eutheria</taxon>
        <taxon>Euarchontoglires</taxon>
        <taxon>Primates</taxon>
        <taxon>Haplorrhini</taxon>
        <taxon>Catarrhini</taxon>
        <taxon>Hominidae</taxon>
        <taxon>Pongo</taxon>
    </lineage>
</organism>
<feature type="compositionally biased region" description="Gly residues" evidence="1">
    <location>
        <begin position="24"/>
        <end position="37"/>
    </location>
</feature>
<dbReference type="EMBL" id="NDHI03003672">
    <property type="protein sequence ID" value="PNJ09437.1"/>
    <property type="molecule type" value="Genomic_DNA"/>
</dbReference>
<proteinExistence type="predicted"/>